<evidence type="ECO:0000313" key="4">
    <source>
        <dbReference type="Proteomes" id="UP000199126"/>
    </source>
</evidence>
<dbReference type="AlphaFoldDB" id="A0A1H8WV35"/>
<reference evidence="3" key="2">
    <citation type="submission" date="2016-10" db="EMBL/GenBank/DDBJ databases">
        <authorList>
            <person name="de Groot N.N."/>
        </authorList>
    </citation>
    <scope>NUCLEOTIDE SEQUENCE [LARGE SCALE GENOMIC DNA]</scope>
    <source>
        <strain evidence="3">CGMCC 1.10121</strain>
    </source>
</reference>
<feature type="region of interest" description="Disordered" evidence="1">
    <location>
        <begin position="1"/>
        <end position="43"/>
    </location>
</feature>
<organism evidence="3 4">
    <name type="scientific">Halogranum amylolyticum</name>
    <dbReference type="NCBI Taxonomy" id="660520"/>
    <lineage>
        <taxon>Archaea</taxon>
        <taxon>Methanobacteriati</taxon>
        <taxon>Methanobacteriota</taxon>
        <taxon>Stenosarchaea group</taxon>
        <taxon>Halobacteria</taxon>
        <taxon>Halobacteriales</taxon>
        <taxon>Haloferacaceae</taxon>
    </lineage>
</organism>
<reference evidence="4" key="1">
    <citation type="submission" date="2016-10" db="EMBL/GenBank/DDBJ databases">
        <authorList>
            <person name="Varghese N."/>
            <person name="Submissions S."/>
        </authorList>
    </citation>
    <scope>NUCLEOTIDE SEQUENCE [LARGE SCALE GENOMIC DNA]</scope>
    <source>
        <strain evidence="4">CGMCC 1.10121</strain>
    </source>
</reference>
<dbReference type="Proteomes" id="UP000199126">
    <property type="component" value="Unassembled WGS sequence"/>
</dbReference>
<evidence type="ECO:0000313" key="2">
    <source>
        <dbReference type="EMBL" id="SEP27318.1"/>
    </source>
</evidence>
<sequence length="279" mass="30462">MLAGCATRERDNRSPVSTSQPTPPPDVTTFTETKPLPEPSDVSNRAVAQSFVETYEQRYVYNELVGGFGSSGVATKITVEPARVAVVHTTDSGYYVLSSCRGSARYFDPDGSPSSATRNASSVAHFVSDELHRRIPFNAYRCEQPVVQTATVNNSDEPLARLQIYDFETKPDYEDLEQGGRTVDVTVRNADEEVILEQAYQTSLPLTVQPAVTETPGSYTLAASLADGPTVQYEWDLSTSGTPSWWALCLVITAGGTLAIERWYPNEEVGVPPNGVCRH</sequence>
<dbReference type="EMBL" id="FODV01000046">
    <property type="protein sequence ID" value="SEP31560.1"/>
    <property type="molecule type" value="Genomic_DNA"/>
</dbReference>
<name>A0A1H8WV35_9EURY</name>
<proteinExistence type="predicted"/>
<dbReference type="EMBL" id="FODV01000030">
    <property type="protein sequence ID" value="SEP27318.1"/>
    <property type="molecule type" value="Genomic_DNA"/>
</dbReference>
<evidence type="ECO:0000256" key="1">
    <source>
        <dbReference type="SAM" id="MobiDB-lite"/>
    </source>
</evidence>
<accession>A0A1H8WV35</accession>
<gene>
    <name evidence="2" type="ORF">SAMN04487948_13032</name>
    <name evidence="3" type="ORF">SAMN04487948_1463</name>
</gene>
<evidence type="ECO:0000313" key="3">
    <source>
        <dbReference type="EMBL" id="SEP31560.1"/>
    </source>
</evidence>
<keyword evidence="4" id="KW-1185">Reference proteome</keyword>
<protein>
    <submittedName>
        <fullName evidence="3">Uncharacterized protein</fullName>
    </submittedName>
</protein>